<dbReference type="AlphaFoldDB" id="A0A168A006"/>
<dbReference type="Pfam" id="PF12223">
    <property type="entry name" value="DUF3602"/>
    <property type="match status" value="1"/>
</dbReference>
<dbReference type="PANTHER" id="PTHR34693">
    <property type="entry name" value="PROTEIN PAR32"/>
    <property type="match status" value="1"/>
</dbReference>
<evidence type="ECO:0000256" key="1">
    <source>
        <dbReference type="SAM" id="MobiDB-lite"/>
    </source>
</evidence>
<feature type="compositionally biased region" description="Low complexity" evidence="1">
    <location>
        <begin position="48"/>
        <end position="66"/>
    </location>
</feature>
<name>A0A168A006_9HYPO</name>
<feature type="region of interest" description="Disordered" evidence="1">
    <location>
        <begin position="1"/>
        <end position="79"/>
    </location>
</feature>
<comment type="caution">
    <text evidence="2">The sequence shown here is derived from an EMBL/GenBank/DDBJ whole genome shotgun (WGS) entry which is preliminary data.</text>
</comment>
<dbReference type="PANTHER" id="PTHR34693:SF2">
    <property type="entry name" value="DUF3602 DOMAIN-CONTAINING PROTEIN"/>
    <property type="match status" value="1"/>
</dbReference>
<protein>
    <submittedName>
        <fullName evidence="2">Uncharacterized protein</fullName>
    </submittedName>
</protein>
<proteinExistence type="predicted"/>
<evidence type="ECO:0000313" key="2">
    <source>
        <dbReference type="EMBL" id="OAA68084.1"/>
    </source>
</evidence>
<dbReference type="OrthoDB" id="5424462at2759"/>
<dbReference type="EMBL" id="AZHD01000001">
    <property type="protein sequence ID" value="OAA68084.1"/>
    <property type="molecule type" value="Genomic_DNA"/>
</dbReference>
<evidence type="ECO:0000313" key="3">
    <source>
        <dbReference type="Proteomes" id="UP000076874"/>
    </source>
</evidence>
<feature type="region of interest" description="Disordered" evidence="1">
    <location>
        <begin position="122"/>
        <end position="168"/>
    </location>
</feature>
<feature type="compositionally biased region" description="Low complexity" evidence="1">
    <location>
        <begin position="139"/>
        <end position="150"/>
    </location>
</feature>
<reference evidence="2 3" key="1">
    <citation type="journal article" date="2016" name="Genome Biol. Evol.">
        <title>Divergent and convergent evolution of fungal pathogenicity.</title>
        <authorList>
            <person name="Shang Y."/>
            <person name="Xiao G."/>
            <person name="Zheng P."/>
            <person name="Cen K."/>
            <person name="Zhan S."/>
            <person name="Wang C."/>
        </authorList>
    </citation>
    <scope>NUCLEOTIDE SEQUENCE [LARGE SCALE GENOMIC DNA]</scope>
    <source>
        <strain evidence="2 3">RCEF 264</strain>
    </source>
</reference>
<dbReference type="InterPro" id="IPR022024">
    <property type="entry name" value="DUF3602"/>
</dbReference>
<dbReference type="InterPro" id="IPR053203">
    <property type="entry name" value="Cisplatin_resist-associated"/>
</dbReference>
<accession>A0A168A006</accession>
<gene>
    <name evidence="2" type="ORF">SPI_00279</name>
</gene>
<keyword evidence="3" id="KW-1185">Reference proteome</keyword>
<sequence>MPFTVTEPHPTVHANAYTHSGRGGLGNTFRAPTTVTPPTGVPMPLAKVSSAASASSSTVHPSPHTTRFYAGRGGAGNAFPVSERRGLSLDDEYAYAAAVAKSATSGHVGRGGAGNVFSFGLKKSHSSPPAAAAHRKGSDASTHSSASVSSDEGHDGRARTGFWARLHR</sequence>
<dbReference type="Proteomes" id="UP000076874">
    <property type="component" value="Unassembled WGS sequence"/>
</dbReference>
<organism evidence="2 3">
    <name type="scientific">Niveomyces insectorum RCEF 264</name>
    <dbReference type="NCBI Taxonomy" id="1081102"/>
    <lineage>
        <taxon>Eukaryota</taxon>
        <taxon>Fungi</taxon>
        <taxon>Dikarya</taxon>
        <taxon>Ascomycota</taxon>
        <taxon>Pezizomycotina</taxon>
        <taxon>Sordariomycetes</taxon>
        <taxon>Hypocreomycetidae</taxon>
        <taxon>Hypocreales</taxon>
        <taxon>Cordycipitaceae</taxon>
        <taxon>Niveomyces</taxon>
    </lineage>
</organism>